<dbReference type="Gene3D" id="2.40.50.100">
    <property type="match status" value="1"/>
</dbReference>
<keyword evidence="3" id="KW-0175">Coiled coil</keyword>
<dbReference type="Gene3D" id="2.40.30.170">
    <property type="match status" value="1"/>
</dbReference>
<accession>A0A2D0NCJ0</accession>
<dbReference type="AlphaFoldDB" id="A0A2D0NCJ0"/>
<dbReference type="Proteomes" id="UP000223913">
    <property type="component" value="Unassembled WGS sequence"/>
</dbReference>
<gene>
    <name evidence="7" type="ORF">CRP01_14060</name>
</gene>
<dbReference type="GO" id="GO:0015679">
    <property type="term" value="P:plasma membrane copper ion transport"/>
    <property type="evidence" value="ECO:0007669"/>
    <property type="project" value="TreeGrafter"/>
</dbReference>
<evidence type="ECO:0000256" key="2">
    <source>
        <dbReference type="ARBA" id="ARBA00022448"/>
    </source>
</evidence>
<keyword evidence="2" id="KW-0813">Transport</keyword>
<dbReference type="OrthoDB" id="9814657at2"/>
<protein>
    <submittedName>
        <fullName evidence="7">Efflux transporter periplasmic adaptor subunit</fullName>
    </submittedName>
</protein>
<feature type="signal peptide" evidence="5">
    <location>
        <begin position="1"/>
        <end position="26"/>
    </location>
</feature>
<dbReference type="Gene3D" id="1.10.287.470">
    <property type="entry name" value="Helix hairpin bin"/>
    <property type="match status" value="1"/>
</dbReference>
<reference evidence="7 8" key="1">
    <citation type="submission" date="2017-10" db="EMBL/GenBank/DDBJ databases">
        <title>The draft genome sequence of Lewinella nigricans NBRC 102662.</title>
        <authorList>
            <person name="Wang K."/>
        </authorList>
    </citation>
    <scope>NUCLEOTIDE SEQUENCE [LARGE SCALE GENOMIC DNA]</scope>
    <source>
        <strain evidence="7 8">NBRC 102662</strain>
    </source>
</reference>
<comment type="caution">
    <text evidence="7">The sequence shown here is derived from an EMBL/GenBank/DDBJ whole genome shotgun (WGS) entry which is preliminary data.</text>
</comment>
<dbReference type="Gene3D" id="2.40.420.20">
    <property type="match status" value="1"/>
</dbReference>
<comment type="similarity">
    <text evidence="1">Belongs to the membrane fusion protein (MFP) (TC 8.A.1) family.</text>
</comment>
<feature type="coiled-coil region" evidence="3">
    <location>
        <begin position="159"/>
        <end position="186"/>
    </location>
</feature>
<dbReference type="NCBIfam" id="TIGR01730">
    <property type="entry name" value="RND_mfp"/>
    <property type="match status" value="1"/>
</dbReference>
<evidence type="ECO:0000256" key="1">
    <source>
        <dbReference type="ARBA" id="ARBA00009477"/>
    </source>
</evidence>
<evidence type="ECO:0000256" key="3">
    <source>
        <dbReference type="SAM" id="Coils"/>
    </source>
</evidence>
<dbReference type="InterPro" id="IPR006143">
    <property type="entry name" value="RND_pump_MFP"/>
</dbReference>
<dbReference type="EMBL" id="PDUD01000019">
    <property type="protein sequence ID" value="PHN06090.1"/>
    <property type="molecule type" value="Genomic_DNA"/>
</dbReference>
<evidence type="ECO:0000259" key="6">
    <source>
        <dbReference type="Pfam" id="PF25919"/>
    </source>
</evidence>
<evidence type="ECO:0000313" key="7">
    <source>
        <dbReference type="EMBL" id="PHN06090.1"/>
    </source>
</evidence>
<dbReference type="PANTHER" id="PTHR30097">
    <property type="entry name" value="CATION EFFLUX SYSTEM PROTEIN CUSB"/>
    <property type="match status" value="1"/>
</dbReference>
<evidence type="ECO:0000256" key="4">
    <source>
        <dbReference type="SAM" id="MobiDB-lite"/>
    </source>
</evidence>
<dbReference type="InterPro" id="IPR051909">
    <property type="entry name" value="MFP_Cation_Efflux"/>
</dbReference>
<dbReference type="SUPFAM" id="SSF111369">
    <property type="entry name" value="HlyD-like secretion proteins"/>
    <property type="match status" value="1"/>
</dbReference>
<name>A0A2D0NCJ0_FLAN2</name>
<evidence type="ECO:0000313" key="8">
    <source>
        <dbReference type="Proteomes" id="UP000223913"/>
    </source>
</evidence>
<dbReference type="GO" id="GO:0060003">
    <property type="term" value="P:copper ion export"/>
    <property type="evidence" value="ECO:0007669"/>
    <property type="project" value="TreeGrafter"/>
</dbReference>
<dbReference type="InterPro" id="IPR058790">
    <property type="entry name" value="BSH_CusB"/>
</dbReference>
<keyword evidence="8" id="KW-1185">Reference proteome</keyword>
<proteinExistence type="inferred from homology"/>
<evidence type="ECO:0000256" key="5">
    <source>
        <dbReference type="SAM" id="SignalP"/>
    </source>
</evidence>
<feature type="region of interest" description="Disordered" evidence="4">
    <location>
        <begin position="26"/>
        <end position="45"/>
    </location>
</feature>
<dbReference type="GO" id="GO:0030313">
    <property type="term" value="C:cell envelope"/>
    <property type="evidence" value="ECO:0007669"/>
    <property type="project" value="TreeGrafter"/>
</dbReference>
<keyword evidence="5" id="KW-0732">Signal</keyword>
<organism evidence="7 8">
    <name type="scientific">Flavilitoribacter nigricans (strain ATCC 23147 / DSM 23189 / NBRC 102662 / NCIMB 1420 / SS-2)</name>
    <name type="common">Lewinella nigricans</name>
    <dbReference type="NCBI Taxonomy" id="1122177"/>
    <lineage>
        <taxon>Bacteria</taxon>
        <taxon>Pseudomonadati</taxon>
        <taxon>Bacteroidota</taxon>
        <taxon>Saprospiria</taxon>
        <taxon>Saprospirales</taxon>
        <taxon>Lewinellaceae</taxon>
        <taxon>Flavilitoribacter</taxon>
    </lineage>
</organism>
<dbReference type="PROSITE" id="PS51257">
    <property type="entry name" value="PROKAR_LIPOPROTEIN"/>
    <property type="match status" value="1"/>
</dbReference>
<dbReference type="RefSeq" id="WP_099150684.1">
    <property type="nucleotide sequence ID" value="NZ_PDUD01000019.1"/>
</dbReference>
<dbReference type="Pfam" id="PF25919">
    <property type="entry name" value="BSH_CusB"/>
    <property type="match status" value="1"/>
</dbReference>
<dbReference type="PANTHER" id="PTHR30097:SF4">
    <property type="entry name" value="SLR6042 PROTEIN"/>
    <property type="match status" value="1"/>
</dbReference>
<dbReference type="GO" id="GO:0016020">
    <property type="term" value="C:membrane"/>
    <property type="evidence" value="ECO:0007669"/>
    <property type="project" value="InterPro"/>
</dbReference>
<sequence length="403" mass="43924">MQQNNKNSLIAIFPLLLLLACGEPPAHEHTEPGDAVETADHEEGGHAADEVALTEAQIKTIGLTLGTFDSIKISGFIKANGTMDLPPDEVATVTAPARGFVRSTRGEYLIGSYVKKGTALATLEHPDFITAQQRYLEVSAQIEFQELEVDRQQTLQAGQAGALRALQQAESELKQLRAQLAGLSGQLAYLGINPDRVREKGIVPTVTIAAPISGYITALNINQGRFLQPEEMLYEIVDNRHIHLELDVFEKDIAGVKEKMRLSFTVPSLGNEVFAGEIRLVGRSFNMENKTVRVHGHIEGKHPAFIRGLYVEAKIWNDDETVAALPASAIVTAAGLSYIFVQEPDGEPGSSHFRRIPVRTGPSDGQFVTVTPLEALPDQPAIVRSQAYFLAAQMVQGELAHEH</sequence>
<dbReference type="GO" id="GO:0022857">
    <property type="term" value="F:transmembrane transporter activity"/>
    <property type="evidence" value="ECO:0007669"/>
    <property type="project" value="InterPro"/>
</dbReference>
<feature type="domain" description="CusB-like barrel-sandwich hybrid" evidence="6">
    <location>
        <begin position="90"/>
        <end position="236"/>
    </location>
</feature>
<feature type="chain" id="PRO_5012022537" evidence="5">
    <location>
        <begin position="27"/>
        <end position="403"/>
    </location>
</feature>